<evidence type="ECO:0000256" key="9">
    <source>
        <dbReference type="RuleBase" id="RU365075"/>
    </source>
</evidence>
<evidence type="ECO:0000256" key="4">
    <source>
        <dbReference type="ARBA" id="ARBA00022448"/>
    </source>
</evidence>
<organism evidence="13 14">
    <name type="scientific">Pythium oligandrum</name>
    <name type="common">Mycoparasitic fungus</name>
    <dbReference type="NCBI Taxonomy" id="41045"/>
    <lineage>
        <taxon>Eukaryota</taxon>
        <taxon>Sar</taxon>
        <taxon>Stramenopiles</taxon>
        <taxon>Oomycota</taxon>
        <taxon>Peronosporomycetes</taxon>
        <taxon>Pythiales</taxon>
        <taxon>Pythiaceae</taxon>
        <taxon>Pythium</taxon>
    </lineage>
</organism>
<feature type="coiled-coil region" evidence="10">
    <location>
        <begin position="94"/>
        <end position="142"/>
    </location>
</feature>
<comment type="subcellular location">
    <subcellularLocation>
        <location evidence="1 9">Golgi apparatus membrane</location>
        <topology evidence="1 9">Peripheral membrane protein</topology>
    </subcellularLocation>
</comment>
<sequence>MTSTALSSHALQARVQKLLGSRAEIESTKALLNTLVTADGALTSTVSDTPSQRAIAAPIVALDANSSVAELRKTLRTSLEEKQLALAESALEGLKQTLDRISSLKENVDKLDSKCSSIQSFLESTKRETQQVQAEAASLAAKKQRVQTELGEIKQFLAKYQLQEDEIQGLYAKSLSDEDMLAFFPIMERVQQVKVDCRSLVASGEIACALELLDTVGKYQEVGFERLYQWTTKKCAEVDGEPSTQLHRAIALLRDRPEFYNFCKESLTSSRRSLIVRRFIMALTRGGPNGIPRPIEMYAHDPVRYCGDMLAWIHQAIATENEFFRVLFDGDLEYTSLSDPTIQNTGVDVNDQSTLSSQSCSMIGRAFEGVARPLQVRIEQTLAAQHGIVIAYKLVHLLAFYHHKFDRLVPHSGIASALATCRDVSNRAFQHQFQVLVDHLAASAQDYSGNLSATHAAMDVSHRLVALLEVFQSSLVAEQEKEADLTPLFESVLSAINRMCERTVQALDPIDAQVFQINNLSCIQVPLARFPEAKQWHTVIGELILQHLTATSEIQAKRLLDRHNVSSILHKIQSIQDGSTPASTPPSQLPGLDGERVSSVMEDFCSVLMTLVFPQFDHLTQPTLREQARTLTVARLAAVYTTIYDFIQDPAHGYHTSHQTSASLGGNQAILLHTPHEVRTALEID</sequence>
<evidence type="ECO:0000256" key="5">
    <source>
        <dbReference type="ARBA" id="ARBA00022927"/>
    </source>
</evidence>
<keyword evidence="4 9" id="KW-0813">Transport</keyword>
<comment type="function">
    <text evidence="9">Required for normal Golgi function.</text>
</comment>
<keyword evidence="10" id="KW-0175">Coiled coil</keyword>
<comment type="similarity">
    <text evidence="2 9">Belongs to the COG6 family.</text>
</comment>
<dbReference type="InterPro" id="IPR048369">
    <property type="entry name" value="COG6_C"/>
</dbReference>
<dbReference type="OrthoDB" id="272987at2759"/>
<evidence type="ECO:0000256" key="6">
    <source>
        <dbReference type="ARBA" id="ARBA00023034"/>
    </source>
</evidence>
<proteinExistence type="inferred from homology"/>
<reference evidence="13" key="1">
    <citation type="submission" date="2019-03" db="EMBL/GenBank/DDBJ databases">
        <title>Long read genome sequence of the mycoparasitic Pythium oligandrum ATCC 38472 isolated from sugarbeet rhizosphere.</title>
        <authorList>
            <person name="Gaulin E."/>
        </authorList>
    </citation>
    <scope>NUCLEOTIDE SEQUENCE</scope>
    <source>
        <strain evidence="13">ATCC 38472_TT</strain>
    </source>
</reference>
<dbReference type="EMBL" id="SPLM01000038">
    <property type="protein sequence ID" value="TMW65014.1"/>
    <property type="molecule type" value="Genomic_DNA"/>
</dbReference>
<comment type="caution">
    <text evidence="13">The sequence shown here is derived from an EMBL/GenBank/DDBJ whole genome shotgun (WGS) entry which is preliminary data.</text>
</comment>
<evidence type="ECO:0000256" key="2">
    <source>
        <dbReference type="ARBA" id="ARBA00011023"/>
    </source>
</evidence>
<dbReference type="GO" id="GO:0015031">
    <property type="term" value="P:protein transport"/>
    <property type="evidence" value="ECO:0007669"/>
    <property type="project" value="UniProtKB-KW"/>
</dbReference>
<feature type="domain" description="Conserved Oligomeric Golgi complex subunit 6 C-terminal" evidence="12">
    <location>
        <begin position="208"/>
        <end position="682"/>
    </location>
</feature>
<keyword evidence="7 9" id="KW-0472">Membrane</keyword>
<dbReference type="GO" id="GO:0000139">
    <property type="term" value="C:Golgi membrane"/>
    <property type="evidence" value="ECO:0007669"/>
    <property type="project" value="UniProtKB-SubCell"/>
</dbReference>
<dbReference type="PANTHER" id="PTHR21506:SF0">
    <property type="entry name" value="CONSERVED OLIGOMERIC GOLGI COMPLEX SUBUNIT 6"/>
    <property type="match status" value="1"/>
</dbReference>
<evidence type="ECO:0000259" key="11">
    <source>
        <dbReference type="Pfam" id="PF06419"/>
    </source>
</evidence>
<evidence type="ECO:0000256" key="10">
    <source>
        <dbReference type="SAM" id="Coils"/>
    </source>
</evidence>
<comment type="subunit">
    <text evidence="9">Component of the conserved oligomeric Golgi complex.</text>
</comment>
<dbReference type="Proteomes" id="UP000794436">
    <property type="component" value="Unassembled WGS sequence"/>
</dbReference>
<dbReference type="Pfam" id="PF06419">
    <property type="entry name" value="COG6_N"/>
    <property type="match status" value="1"/>
</dbReference>
<feature type="domain" description="Conserved oligomeric complex COG6 N-terminal" evidence="11">
    <location>
        <begin position="68"/>
        <end position="171"/>
    </location>
</feature>
<keyword evidence="14" id="KW-1185">Reference proteome</keyword>
<evidence type="ECO:0000259" key="12">
    <source>
        <dbReference type="Pfam" id="PF20653"/>
    </source>
</evidence>
<evidence type="ECO:0000256" key="1">
    <source>
        <dbReference type="ARBA" id="ARBA00004395"/>
    </source>
</evidence>
<keyword evidence="5 9" id="KW-0653">Protein transport</keyword>
<keyword evidence="6 9" id="KW-0333">Golgi apparatus</keyword>
<dbReference type="InterPro" id="IPR010490">
    <property type="entry name" value="COG6"/>
</dbReference>
<dbReference type="GO" id="GO:0006891">
    <property type="term" value="P:intra-Golgi vesicle-mediated transport"/>
    <property type="evidence" value="ECO:0007669"/>
    <property type="project" value="UniProtKB-UniRule"/>
</dbReference>
<evidence type="ECO:0000313" key="14">
    <source>
        <dbReference type="Proteomes" id="UP000794436"/>
    </source>
</evidence>
<evidence type="ECO:0000256" key="3">
    <source>
        <dbReference type="ARBA" id="ARBA00020973"/>
    </source>
</evidence>
<dbReference type="Pfam" id="PF20653">
    <property type="entry name" value="COG6_C"/>
    <property type="match status" value="1"/>
</dbReference>
<dbReference type="PANTHER" id="PTHR21506">
    <property type="entry name" value="COMPONENT OF OLIGOMERIC GOLGI COMPLEX 6"/>
    <property type="match status" value="1"/>
</dbReference>
<dbReference type="GO" id="GO:0017119">
    <property type="term" value="C:Golgi transport complex"/>
    <property type="evidence" value="ECO:0007669"/>
    <property type="project" value="UniProtKB-UniRule"/>
</dbReference>
<name>A0A8K1CL13_PYTOL</name>
<evidence type="ECO:0000256" key="7">
    <source>
        <dbReference type="ARBA" id="ARBA00023136"/>
    </source>
</evidence>
<dbReference type="InterPro" id="IPR048368">
    <property type="entry name" value="COG6_N"/>
</dbReference>
<dbReference type="AlphaFoldDB" id="A0A8K1CL13"/>
<dbReference type="SMART" id="SM01087">
    <property type="entry name" value="COG6"/>
    <property type="match status" value="1"/>
</dbReference>
<evidence type="ECO:0000256" key="8">
    <source>
        <dbReference type="ARBA" id="ARBA00031348"/>
    </source>
</evidence>
<evidence type="ECO:0000313" key="13">
    <source>
        <dbReference type="EMBL" id="TMW65014.1"/>
    </source>
</evidence>
<gene>
    <name evidence="13" type="ORF">Poli38472_009181</name>
</gene>
<protein>
    <recommendedName>
        <fullName evidence="3 9">Conserved oligomeric Golgi complex subunit 6</fullName>
        <shortName evidence="9">COG complex subunit 6</shortName>
    </recommendedName>
    <alternativeName>
        <fullName evidence="8 9">Component of oligomeric Golgi complex 6</fullName>
    </alternativeName>
</protein>
<accession>A0A8K1CL13</accession>